<dbReference type="Pfam" id="PF08532">
    <property type="entry name" value="Glyco_hydro_42M"/>
    <property type="match status" value="1"/>
</dbReference>
<sequence length="631" mass="69240">MEKLYYGTAYHIETLPQGRLEKDVEMMVRAGINAVCVCGSAWALLEPRDGEFDFSLLDRLLSAIQEAGIGVIVQLPVCPVPAWLIRKHPSALIGSEGAKANILDKVYLACNERFSRALTEHVKEYPAVIGYAVGNNSALCAAGEEQARRRFAAHLKEKYRSLQAVNAAFCRNFADWEELCGPWAEERDSLCFAFEVFRRSLVADFFARQASLVRECRRDGQFVACEAAGQGLGLAGNGNFLQCADLIGASVFHPSQDGLTGSEIAFAGDFARCLKGGNYYVLETQAQGFPEETPYDGQFRLQAFSHLASGADMVMYSSWHSAHTCAQSRRKGLLSYDLCENQAYREAASVGRSFRQLQARLAHLSKKNSAALLLSDLSSAVPEIGYAEAVRLFYDALYENNFECDIALPSSDLSPYKVIFAPSLYCVGEPLIAKLRNFVAEGGTLVCSCRSFFADENGKVFSDVQPHDMTDVFGMTYDAIAAAKGVSLADAQGICARAEGYMECLRPQGGAQILGYVHENWRQYAAATVNFYGKGKAYYFGCLFEKAVLAEFLQAILREEGVFPTAEEKFPLIVRSGTGRLGKKLFYVFNYSSSARTVTLPAGKYTDLLSGRQGTGTFGLEKWGVAILEKG</sequence>
<dbReference type="EMBL" id="DXFX01000055">
    <property type="protein sequence ID" value="HIX07677.1"/>
    <property type="molecule type" value="Genomic_DNA"/>
</dbReference>
<evidence type="ECO:0000256" key="6">
    <source>
        <dbReference type="ARBA" id="ARBA00022833"/>
    </source>
</evidence>
<reference evidence="11" key="2">
    <citation type="submission" date="2021-04" db="EMBL/GenBank/DDBJ databases">
        <authorList>
            <person name="Gilroy R."/>
        </authorList>
    </citation>
    <scope>NUCLEOTIDE SEQUENCE</scope>
    <source>
        <strain evidence="11">811</strain>
    </source>
</reference>
<dbReference type="Pfam" id="PF08533">
    <property type="entry name" value="Glyco_hydro_42C"/>
    <property type="match status" value="1"/>
</dbReference>
<evidence type="ECO:0000256" key="1">
    <source>
        <dbReference type="ARBA" id="ARBA00001412"/>
    </source>
</evidence>
<protein>
    <recommendedName>
        <fullName evidence="3">beta-galactosidase</fullName>
        <ecNumber evidence="3">3.2.1.23</ecNumber>
    </recommendedName>
</protein>
<reference evidence="11" key="1">
    <citation type="journal article" date="2021" name="PeerJ">
        <title>Extensive microbial diversity within the chicken gut microbiome revealed by metagenomics and culture.</title>
        <authorList>
            <person name="Gilroy R."/>
            <person name="Ravi A."/>
            <person name="Getino M."/>
            <person name="Pursley I."/>
            <person name="Horton D.L."/>
            <person name="Alikhan N.F."/>
            <person name="Baker D."/>
            <person name="Gharbi K."/>
            <person name="Hall N."/>
            <person name="Watson M."/>
            <person name="Adriaenssens E.M."/>
            <person name="Foster-Nyarko E."/>
            <person name="Jarju S."/>
            <person name="Secka A."/>
            <person name="Antonio M."/>
            <person name="Oren A."/>
            <person name="Chaudhuri R.R."/>
            <person name="La Ragione R."/>
            <person name="Hildebrand F."/>
            <person name="Pallen M.J."/>
        </authorList>
    </citation>
    <scope>NUCLEOTIDE SEQUENCE</scope>
    <source>
        <strain evidence="11">811</strain>
    </source>
</reference>
<evidence type="ECO:0000256" key="2">
    <source>
        <dbReference type="ARBA" id="ARBA00005940"/>
    </source>
</evidence>
<evidence type="ECO:0000259" key="9">
    <source>
        <dbReference type="Pfam" id="PF08532"/>
    </source>
</evidence>
<dbReference type="GO" id="GO:0009341">
    <property type="term" value="C:beta-galactosidase complex"/>
    <property type="evidence" value="ECO:0007669"/>
    <property type="project" value="InterPro"/>
</dbReference>
<dbReference type="Proteomes" id="UP000824204">
    <property type="component" value="Unassembled WGS sequence"/>
</dbReference>
<name>A0A9D2AG97_9FIRM</name>
<evidence type="ECO:0000259" key="10">
    <source>
        <dbReference type="Pfam" id="PF08533"/>
    </source>
</evidence>
<comment type="similarity">
    <text evidence="2">Belongs to the glycosyl hydrolase 42 family.</text>
</comment>
<comment type="catalytic activity">
    <reaction evidence="1">
        <text>Hydrolysis of terminal non-reducing beta-D-galactose residues in beta-D-galactosides.</text>
        <dbReference type="EC" id="3.2.1.23"/>
    </reaction>
</comment>
<gene>
    <name evidence="11" type="ORF">H9741_04335</name>
</gene>
<dbReference type="InterPro" id="IPR013738">
    <property type="entry name" value="Beta_galactosidase_Trimer"/>
</dbReference>
<feature type="domain" description="Beta-galactosidase C-terminal" evidence="10">
    <location>
        <begin position="584"/>
        <end position="630"/>
    </location>
</feature>
<dbReference type="GO" id="GO:0006012">
    <property type="term" value="P:galactose metabolic process"/>
    <property type="evidence" value="ECO:0007669"/>
    <property type="project" value="InterPro"/>
</dbReference>
<dbReference type="GO" id="GO:0004565">
    <property type="term" value="F:beta-galactosidase activity"/>
    <property type="evidence" value="ECO:0007669"/>
    <property type="project" value="UniProtKB-EC"/>
</dbReference>
<dbReference type="InterPro" id="IPR003476">
    <property type="entry name" value="Glyco_hydro_42"/>
</dbReference>
<keyword evidence="6" id="KW-0862">Zinc</keyword>
<feature type="domain" description="Beta-galactosidase trimerisation" evidence="9">
    <location>
        <begin position="382"/>
        <end position="562"/>
    </location>
</feature>
<dbReference type="InterPro" id="IPR013529">
    <property type="entry name" value="Glyco_hydro_42_N"/>
</dbReference>
<evidence type="ECO:0000313" key="11">
    <source>
        <dbReference type="EMBL" id="HIX07677.1"/>
    </source>
</evidence>
<evidence type="ECO:0000256" key="5">
    <source>
        <dbReference type="ARBA" id="ARBA00022801"/>
    </source>
</evidence>
<dbReference type="InterPro" id="IPR029062">
    <property type="entry name" value="Class_I_gatase-like"/>
</dbReference>
<evidence type="ECO:0000256" key="7">
    <source>
        <dbReference type="ARBA" id="ARBA00023295"/>
    </source>
</evidence>
<dbReference type="SUPFAM" id="SSF51445">
    <property type="entry name" value="(Trans)glycosidases"/>
    <property type="match status" value="1"/>
</dbReference>
<proteinExistence type="inferred from homology"/>
<dbReference type="InterPro" id="IPR017853">
    <property type="entry name" value="GH"/>
</dbReference>
<comment type="caution">
    <text evidence="11">The sequence shown here is derived from an EMBL/GenBank/DDBJ whole genome shotgun (WGS) entry which is preliminary data.</text>
</comment>
<evidence type="ECO:0000313" key="12">
    <source>
        <dbReference type="Proteomes" id="UP000824204"/>
    </source>
</evidence>
<evidence type="ECO:0000256" key="3">
    <source>
        <dbReference type="ARBA" id="ARBA00012756"/>
    </source>
</evidence>
<dbReference type="InterPro" id="IPR013780">
    <property type="entry name" value="Glyco_hydro_b"/>
</dbReference>
<dbReference type="PANTHER" id="PTHR36447:SF2">
    <property type="entry name" value="BETA-GALACTOSIDASE YESZ"/>
    <property type="match status" value="1"/>
</dbReference>
<evidence type="ECO:0000256" key="4">
    <source>
        <dbReference type="ARBA" id="ARBA00022723"/>
    </source>
</evidence>
<dbReference type="Pfam" id="PF02449">
    <property type="entry name" value="Glyco_hydro_42"/>
    <property type="match status" value="1"/>
</dbReference>
<keyword evidence="5 11" id="KW-0378">Hydrolase</keyword>
<dbReference type="Gene3D" id="3.40.50.880">
    <property type="match status" value="1"/>
</dbReference>
<dbReference type="CDD" id="cd03143">
    <property type="entry name" value="A4_beta-galactosidase_middle_domain"/>
    <property type="match status" value="1"/>
</dbReference>
<accession>A0A9D2AG97</accession>
<dbReference type="InterPro" id="IPR013739">
    <property type="entry name" value="Beta_galactosidase_C"/>
</dbReference>
<dbReference type="Gene3D" id="3.20.20.80">
    <property type="entry name" value="Glycosidases"/>
    <property type="match status" value="1"/>
</dbReference>
<dbReference type="PANTHER" id="PTHR36447">
    <property type="entry name" value="BETA-GALACTOSIDASE GANA"/>
    <property type="match status" value="1"/>
</dbReference>
<organism evidence="11 12">
    <name type="scientific">Candidatus Borkfalkia faecipullorum</name>
    <dbReference type="NCBI Taxonomy" id="2838510"/>
    <lineage>
        <taxon>Bacteria</taxon>
        <taxon>Bacillati</taxon>
        <taxon>Bacillota</taxon>
        <taxon>Clostridia</taxon>
        <taxon>Christensenellales</taxon>
        <taxon>Christensenellaceae</taxon>
        <taxon>Candidatus Borkfalkia</taxon>
    </lineage>
</organism>
<dbReference type="Gene3D" id="2.60.40.1180">
    <property type="entry name" value="Golgi alpha-mannosidase II"/>
    <property type="match status" value="1"/>
</dbReference>
<feature type="domain" description="Glycoside hydrolase family 42 N-terminal" evidence="8">
    <location>
        <begin position="10"/>
        <end position="356"/>
    </location>
</feature>
<dbReference type="EC" id="3.2.1.23" evidence="3"/>
<dbReference type="GO" id="GO:0046872">
    <property type="term" value="F:metal ion binding"/>
    <property type="evidence" value="ECO:0007669"/>
    <property type="project" value="UniProtKB-KW"/>
</dbReference>
<evidence type="ECO:0000259" key="8">
    <source>
        <dbReference type="Pfam" id="PF02449"/>
    </source>
</evidence>
<keyword evidence="7 11" id="KW-0326">Glycosidase</keyword>
<keyword evidence="4" id="KW-0479">Metal-binding</keyword>
<dbReference type="SUPFAM" id="SSF52317">
    <property type="entry name" value="Class I glutamine amidotransferase-like"/>
    <property type="match status" value="1"/>
</dbReference>
<dbReference type="AlphaFoldDB" id="A0A9D2AG97"/>